<name>A0A1B6L0N7_9HEMI</name>
<gene>
    <name evidence="2" type="ORF">g.3291</name>
</gene>
<organism evidence="2">
    <name type="scientific">Graphocephala atropunctata</name>
    <dbReference type="NCBI Taxonomy" id="36148"/>
    <lineage>
        <taxon>Eukaryota</taxon>
        <taxon>Metazoa</taxon>
        <taxon>Ecdysozoa</taxon>
        <taxon>Arthropoda</taxon>
        <taxon>Hexapoda</taxon>
        <taxon>Insecta</taxon>
        <taxon>Pterygota</taxon>
        <taxon>Neoptera</taxon>
        <taxon>Paraneoptera</taxon>
        <taxon>Hemiptera</taxon>
        <taxon>Auchenorrhyncha</taxon>
        <taxon>Membracoidea</taxon>
        <taxon>Cicadellidae</taxon>
        <taxon>Cicadellinae</taxon>
        <taxon>Cicadellini</taxon>
        <taxon>Graphocephala</taxon>
    </lineage>
</organism>
<feature type="compositionally biased region" description="Basic residues" evidence="1">
    <location>
        <begin position="574"/>
        <end position="584"/>
    </location>
</feature>
<feature type="region of interest" description="Disordered" evidence="1">
    <location>
        <begin position="121"/>
        <end position="143"/>
    </location>
</feature>
<sequence length="637" mass="71553">MEDDDSSICSQDLRYQRDFYSTTSELCDPEMFGDEDVLVINSQDFLKDVSNRIRYGLSSPIDGLLIENLVQSGPSDEEFMNVCEQDFKDNLRKRVARSPVQLVPDVPFALPVLPPLGHTSTVPPITADTTQPEAPTPTENEVEEPVVFDPNLAPFPVYHDLSVEMPPPPPQPRRCFVRENLDALRQFRGSRSPLKDAPVQPKSTPAKRCKILKKWTTNIVFGKKDIERRIKDSKKVVEFIRHPNLTESLVPPPPRDPILENRWIEHDQNGDLTRNEPLGLDEVLAEDEPRQEAVLSISIGPARKEETDFEFLEDLSWSDLEFVSAQPSDACSLVQDVLNNLFKDMRSCRVPYRENDGIEEALPEDFRFRRAPLISYSVLMRFPDWETRHQRDETHEVVDPLSAVQRTMLGAEPLISEGIPTTSAENGTLAQQMQQASSTVSGPGIGASVAFSSVGSDARPVEAPSVGDRDEASAISKPSTLISDLQQLSDIEKLLRDTISKISDNTGEVTNTVIEHPVEEEMIAEQPVPPEVEVQPQVAHEEMPPPPPPTPRRPRRRNIPRVLYYEDEEEEPPRRRRRRRRRPRPALELPVAQVDEGLQPPAPQVAEPMEAEGLQPPAPQVAEPMEAEGLQPPAPQV</sequence>
<evidence type="ECO:0000313" key="2">
    <source>
        <dbReference type="EMBL" id="JAT17269.1"/>
    </source>
</evidence>
<feature type="region of interest" description="Disordered" evidence="1">
    <location>
        <begin position="455"/>
        <end position="478"/>
    </location>
</feature>
<protein>
    <submittedName>
        <fullName evidence="2">Uncharacterized protein</fullName>
    </submittedName>
</protein>
<feature type="region of interest" description="Disordered" evidence="1">
    <location>
        <begin position="535"/>
        <end position="637"/>
    </location>
</feature>
<reference evidence="2" key="1">
    <citation type="submission" date="2015-11" db="EMBL/GenBank/DDBJ databases">
        <title>De novo transcriptome assembly of four potential Pierce s Disease insect vectors from Arizona vineyards.</title>
        <authorList>
            <person name="Tassone E.E."/>
        </authorList>
    </citation>
    <scope>NUCLEOTIDE SEQUENCE</scope>
</reference>
<evidence type="ECO:0000256" key="1">
    <source>
        <dbReference type="SAM" id="MobiDB-lite"/>
    </source>
</evidence>
<accession>A0A1B6L0N7</accession>
<dbReference type="EMBL" id="GEBQ01022708">
    <property type="protein sequence ID" value="JAT17269.1"/>
    <property type="molecule type" value="Transcribed_RNA"/>
</dbReference>
<proteinExistence type="predicted"/>
<feature type="non-terminal residue" evidence="2">
    <location>
        <position position="637"/>
    </location>
</feature>
<dbReference type="AlphaFoldDB" id="A0A1B6L0N7"/>
<feature type="compositionally biased region" description="Polar residues" evidence="1">
    <location>
        <begin position="121"/>
        <end position="131"/>
    </location>
</feature>